<dbReference type="CDD" id="cd00038">
    <property type="entry name" value="CAP_ED"/>
    <property type="match status" value="2"/>
</dbReference>
<gene>
    <name evidence="4" type="ORF">AB1Y20_019901</name>
</gene>
<dbReference type="EMBL" id="JBGBPQ010000004">
    <property type="protein sequence ID" value="KAL1525027.1"/>
    <property type="molecule type" value="Genomic_DNA"/>
</dbReference>
<dbReference type="Proteomes" id="UP001515480">
    <property type="component" value="Unassembled WGS sequence"/>
</dbReference>
<name>A0AB34JVT6_PRYPA</name>
<evidence type="ECO:0008006" key="6">
    <source>
        <dbReference type="Google" id="ProtNLM"/>
    </source>
</evidence>
<reference evidence="4 5" key="1">
    <citation type="journal article" date="2024" name="Science">
        <title>Giant polyketide synthase enzymes in the biosynthesis of giant marine polyether toxins.</title>
        <authorList>
            <person name="Fallon T.R."/>
            <person name="Shende V.V."/>
            <person name="Wierzbicki I.H."/>
            <person name="Pendleton A.L."/>
            <person name="Watervoot N.F."/>
            <person name="Auber R.P."/>
            <person name="Gonzalez D.J."/>
            <person name="Wisecaver J.H."/>
            <person name="Moore B.S."/>
        </authorList>
    </citation>
    <scope>NUCLEOTIDE SEQUENCE [LARGE SCALE GENOMIC DNA]</scope>
    <source>
        <strain evidence="4 5">12B1</strain>
    </source>
</reference>
<sequence>MGGVISSNTVEQRKAYLKRTPFFLLASQIESSKLLDELAALSKLKRLKAGATLDKVQRSTFIVVCEGELVHTLSAPSAPTSDGPVIARRKPGDFFRLFESDFLSKMDRVLGSVQIKATQKTLLLLLSPAAINTVIAQAEGRRRKKREAAGEEPDTTKVNHVEMQFKTMLDALKQDLTQQLAKVPCFTPFSPKQRAVLAELFSFEILDANTELFAQGSTGTSFFILVEGKLDIFALEQDGKSSRIAQLTPVAFLGEIALLYACPRTCSVRSLDSACALLSLSKDHFNALLVDSPDLRSTVEAEQRGRMVATFLVYSGLTPADKLSQDLCKDIARWLTVREVPQGATVISQGQPALGYMMVFQGDLQASGVDGVTGDTPVLYSPGAHFGGVDMLLNRPALHSVTATTSCLLLEAKGRNFFELLQHVPILKYEFQLRVMGSSLPLDAVLHHPACFEAFREFQRAEYAEESTLFYLAVQEFKDMASAVPEGAPDSPEAMEVKAQAKALVDMYVIDNSDRCVNLPSAVATKCAKAVEAGEITASLFDDSLNEILSLMSKDTLFRFKRDERYSALRQKLRSADQELEKFDLNALKEAWIASAPKEEATPDGGGSGVASPKRPANPRFTGQPNPRRESALMELKTSTMTISSTRNTERVTDRDDKTGDSQKSKAKYTAKVAPEDNATVSADSSNITWATD</sequence>
<dbReference type="Pfam" id="PF00027">
    <property type="entry name" value="cNMP_binding"/>
    <property type="match status" value="2"/>
</dbReference>
<dbReference type="InterPro" id="IPR044926">
    <property type="entry name" value="RGS_subdomain_2"/>
</dbReference>
<evidence type="ECO:0000259" key="3">
    <source>
        <dbReference type="PROSITE" id="PS50132"/>
    </source>
</evidence>
<dbReference type="Pfam" id="PF00615">
    <property type="entry name" value="RGS"/>
    <property type="match status" value="1"/>
</dbReference>
<dbReference type="SUPFAM" id="SSF51206">
    <property type="entry name" value="cAMP-binding domain-like"/>
    <property type="match status" value="2"/>
</dbReference>
<accession>A0AB34JVT6</accession>
<dbReference type="InterPro" id="IPR018490">
    <property type="entry name" value="cNMP-bd_dom_sf"/>
</dbReference>
<evidence type="ECO:0000259" key="2">
    <source>
        <dbReference type="PROSITE" id="PS50042"/>
    </source>
</evidence>
<dbReference type="InterPro" id="IPR036305">
    <property type="entry name" value="RGS_sf"/>
</dbReference>
<feature type="compositionally biased region" description="Polar residues" evidence="1">
    <location>
        <begin position="637"/>
        <end position="647"/>
    </location>
</feature>
<feature type="domain" description="Cyclic nucleotide-binding" evidence="2">
    <location>
        <begin position="319"/>
        <end position="421"/>
    </location>
</feature>
<comment type="caution">
    <text evidence="4">The sequence shown here is derived from an EMBL/GenBank/DDBJ whole genome shotgun (WGS) entry which is preliminary data.</text>
</comment>
<dbReference type="PANTHER" id="PTHR10845:SF192">
    <property type="entry name" value="DOUBLE HIT, ISOFORM B"/>
    <property type="match status" value="1"/>
</dbReference>
<dbReference type="CDD" id="cd07440">
    <property type="entry name" value="RGS"/>
    <property type="match status" value="1"/>
</dbReference>
<dbReference type="InterPro" id="IPR000595">
    <property type="entry name" value="cNMP-bd_dom"/>
</dbReference>
<dbReference type="SMART" id="SM00315">
    <property type="entry name" value="RGS"/>
    <property type="match status" value="1"/>
</dbReference>
<dbReference type="SMART" id="SM00100">
    <property type="entry name" value="cNMP"/>
    <property type="match status" value="1"/>
</dbReference>
<feature type="compositionally biased region" description="Polar residues" evidence="1">
    <location>
        <begin position="679"/>
        <end position="693"/>
    </location>
</feature>
<feature type="domain" description="Cyclic nucleotide-binding" evidence="2">
    <location>
        <begin position="185"/>
        <end position="296"/>
    </location>
</feature>
<dbReference type="InterPro" id="IPR014710">
    <property type="entry name" value="RmlC-like_jellyroll"/>
</dbReference>
<evidence type="ECO:0000313" key="5">
    <source>
        <dbReference type="Proteomes" id="UP001515480"/>
    </source>
</evidence>
<dbReference type="Gene3D" id="1.10.167.10">
    <property type="entry name" value="Regulator of G-protein Signalling 4, domain 2"/>
    <property type="match status" value="1"/>
</dbReference>
<organism evidence="4 5">
    <name type="scientific">Prymnesium parvum</name>
    <name type="common">Toxic golden alga</name>
    <dbReference type="NCBI Taxonomy" id="97485"/>
    <lineage>
        <taxon>Eukaryota</taxon>
        <taxon>Haptista</taxon>
        <taxon>Haptophyta</taxon>
        <taxon>Prymnesiophyceae</taxon>
        <taxon>Prymnesiales</taxon>
        <taxon>Prymnesiaceae</taxon>
        <taxon>Prymnesium</taxon>
    </lineage>
</organism>
<proteinExistence type="predicted"/>
<dbReference type="Gene3D" id="2.60.120.10">
    <property type="entry name" value="Jelly Rolls"/>
    <property type="match status" value="2"/>
</dbReference>
<dbReference type="PROSITE" id="PS50042">
    <property type="entry name" value="CNMP_BINDING_3"/>
    <property type="match status" value="2"/>
</dbReference>
<evidence type="ECO:0000256" key="1">
    <source>
        <dbReference type="SAM" id="MobiDB-lite"/>
    </source>
</evidence>
<protein>
    <recommendedName>
        <fullName evidence="6">Cyclic nucleotide-binding domain-containing protein</fullName>
    </recommendedName>
</protein>
<feature type="compositionally biased region" description="Basic and acidic residues" evidence="1">
    <location>
        <begin position="648"/>
        <end position="664"/>
    </location>
</feature>
<dbReference type="PRINTS" id="PR01301">
    <property type="entry name" value="RGSPROTEIN"/>
</dbReference>
<evidence type="ECO:0000313" key="4">
    <source>
        <dbReference type="EMBL" id="KAL1525027.1"/>
    </source>
</evidence>
<dbReference type="AlphaFoldDB" id="A0AB34JVT6"/>
<keyword evidence="5" id="KW-1185">Reference proteome</keyword>
<dbReference type="PANTHER" id="PTHR10845">
    <property type="entry name" value="REGULATOR OF G PROTEIN SIGNALING"/>
    <property type="match status" value="1"/>
</dbReference>
<dbReference type="PROSITE" id="PS50132">
    <property type="entry name" value="RGS"/>
    <property type="match status" value="1"/>
</dbReference>
<dbReference type="SUPFAM" id="SSF48097">
    <property type="entry name" value="Regulator of G-protein signaling, RGS"/>
    <property type="match status" value="1"/>
</dbReference>
<feature type="region of interest" description="Disordered" evidence="1">
    <location>
        <begin position="596"/>
        <end position="693"/>
    </location>
</feature>
<dbReference type="InterPro" id="IPR016137">
    <property type="entry name" value="RGS"/>
</dbReference>
<feature type="domain" description="RGS" evidence="3">
    <location>
        <begin position="441"/>
        <end position="570"/>
    </location>
</feature>